<dbReference type="InterPro" id="IPR036615">
    <property type="entry name" value="Mur_ligase_C_dom_sf"/>
</dbReference>
<evidence type="ECO:0000256" key="8">
    <source>
        <dbReference type="ARBA" id="ARBA00023306"/>
    </source>
</evidence>
<dbReference type="SUPFAM" id="SSF53244">
    <property type="entry name" value="MurD-like peptide ligases, peptide-binding domain"/>
    <property type="match status" value="1"/>
</dbReference>
<dbReference type="STRING" id="28189.CCYN74_30187"/>
<keyword evidence="1 10" id="KW-0963">Cytoplasm</keyword>
<evidence type="ECO:0000256" key="5">
    <source>
        <dbReference type="ARBA" id="ARBA00022840"/>
    </source>
</evidence>
<dbReference type="Pfam" id="PF02875">
    <property type="entry name" value="Mur_ligase_C"/>
    <property type="match status" value="1"/>
</dbReference>
<dbReference type="GO" id="GO:0008766">
    <property type="term" value="F:UDP-N-acetylmuramoylalanyl-D-glutamyl-2,6-diaminopimelate-D-alanyl-D-alanine ligase activity"/>
    <property type="evidence" value="ECO:0007669"/>
    <property type="project" value="RHEA"/>
</dbReference>
<dbReference type="SUPFAM" id="SSF63418">
    <property type="entry name" value="MurE/MurF N-terminal domain"/>
    <property type="match status" value="1"/>
</dbReference>
<evidence type="ECO:0000256" key="10">
    <source>
        <dbReference type="HAMAP-Rule" id="MF_02019"/>
    </source>
</evidence>
<dbReference type="InterPro" id="IPR000713">
    <property type="entry name" value="Mur_ligase_N"/>
</dbReference>
<dbReference type="InterPro" id="IPR035911">
    <property type="entry name" value="MurE/MurF_N"/>
</dbReference>
<dbReference type="EC" id="6.3.2.10" evidence="10 11"/>
<dbReference type="GO" id="GO:0051301">
    <property type="term" value="P:cell division"/>
    <property type="evidence" value="ECO:0007669"/>
    <property type="project" value="UniProtKB-KW"/>
</dbReference>
<dbReference type="GO" id="GO:0008360">
    <property type="term" value="P:regulation of cell shape"/>
    <property type="evidence" value="ECO:0007669"/>
    <property type="project" value="UniProtKB-KW"/>
</dbReference>
<evidence type="ECO:0000256" key="6">
    <source>
        <dbReference type="ARBA" id="ARBA00022960"/>
    </source>
</evidence>
<feature type="domain" description="Mur ligase C-terminal" evidence="13">
    <location>
        <begin position="322"/>
        <end position="422"/>
    </location>
</feature>
<dbReference type="GO" id="GO:0071555">
    <property type="term" value="P:cell wall organization"/>
    <property type="evidence" value="ECO:0007669"/>
    <property type="project" value="UniProtKB-KW"/>
</dbReference>
<dbReference type="Pfam" id="PF01225">
    <property type="entry name" value="Mur_ligase"/>
    <property type="match status" value="1"/>
</dbReference>
<dbReference type="eggNOG" id="COG0770">
    <property type="taxonomic scope" value="Bacteria"/>
</dbReference>
<dbReference type="AlphaFoldDB" id="A0A0B7HFW6"/>
<proteinExistence type="inferred from homology"/>
<name>A0A0B7HFW6_9FLAO</name>
<feature type="domain" description="Mur ligase central" evidence="14">
    <location>
        <begin position="93"/>
        <end position="298"/>
    </location>
</feature>
<dbReference type="Proteomes" id="UP000038055">
    <property type="component" value="Unassembled WGS sequence"/>
</dbReference>
<evidence type="ECO:0000313" key="16">
    <source>
        <dbReference type="Proteomes" id="UP000038055"/>
    </source>
</evidence>
<comment type="function">
    <text evidence="10 11">Involved in cell wall formation. Catalyzes the final step in the synthesis of UDP-N-acetylmuramoyl-pentapeptide, the precursor of murein.</text>
</comment>
<dbReference type="InterPro" id="IPR051046">
    <property type="entry name" value="MurCDEF_CellWall_CoF430Synth"/>
</dbReference>
<comment type="pathway">
    <text evidence="10 11">Cell wall biogenesis; peptidoglycan biosynthesis.</text>
</comment>
<dbReference type="NCBIfam" id="TIGR01143">
    <property type="entry name" value="murF"/>
    <property type="match status" value="1"/>
</dbReference>
<feature type="domain" description="Mur ligase N-terminal catalytic" evidence="12">
    <location>
        <begin position="13"/>
        <end position="80"/>
    </location>
</feature>
<evidence type="ECO:0000256" key="2">
    <source>
        <dbReference type="ARBA" id="ARBA00022598"/>
    </source>
</evidence>
<evidence type="ECO:0000256" key="7">
    <source>
        <dbReference type="ARBA" id="ARBA00022984"/>
    </source>
</evidence>
<dbReference type="Gene3D" id="3.40.1190.10">
    <property type="entry name" value="Mur-like, catalytic domain"/>
    <property type="match status" value="1"/>
</dbReference>
<evidence type="ECO:0000256" key="9">
    <source>
        <dbReference type="ARBA" id="ARBA00023316"/>
    </source>
</evidence>
<keyword evidence="8 10" id="KW-0131">Cell cycle</keyword>
<dbReference type="RefSeq" id="WP_041993876.1">
    <property type="nucleotide sequence ID" value="NZ_CDOD01000045.1"/>
</dbReference>
<dbReference type="GO" id="GO:0005737">
    <property type="term" value="C:cytoplasm"/>
    <property type="evidence" value="ECO:0007669"/>
    <property type="project" value="UniProtKB-SubCell"/>
</dbReference>
<dbReference type="SUPFAM" id="SSF53623">
    <property type="entry name" value="MurD-like peptide ligases, catalytic domain"/>
    <property type="match status" value="1"/>
</dbReference>
<dbReference type="EMBL" id="CDOD01000045">
    <property type="protein sequence ID" value="CEN38611.1"/>
    <property type="molecule type" value="Genomic_DNA"/>
</dbReference>
<keyword evidence="16" id="KW-1185">Reference proteome</keyword>
<dbReference type="InterPro" id="IPR005863">
    <property type="entry name" value="UDP-N-AcMur_synth"/>
</dbReference>
<evidence type="ECO:0000256" key="3">
    <source>
        <dbReference type="ARBA" id="ARBA00022618"/>
    </source>
</evidence>
<dbReference type="GO" id="GO:0005524">
    <property type="term" value="F:ATP binding"/>
    <property type="evidence" value="ECO:0007669"/>
    <property type="project" value="UniProtKB-UniRule"/>
</dbReference>
<accession>A0A0B7HFW6</accession>
<dbReference type="Gene3D" id="3.40.1390.10">
    <property type="entry name" value="MurE/MurF, N-terminal domain"/>
    <property type="match status" value="1"/>
</dbReference>
<evidence type="ECO:0000259" key="14">
    <source>
        <dbReference type="Pfam" id="PF08245"/>
    </source>
</evidence>
<evidence type="ECO:0000256" key="11">
    <source>
        <dbReference type="RuleBase" id="RU004136"/>
    </source>
</evidence>
<keyword evidence="2 10" id="KW-0436">Ligase</keyword>
<dbReference type="PANTHER" id="PTHR43024">
    <property type="entry name" value="UDP-N-ACETYLMURAMOYL-TRIPEPTIDE--D-ALANYL-D-ALANINE LIGASE"/>
    <property type="match status" value="1"/>
</dbReference>
<evidence type="ECO:0000313" key="15">
    <source>
        <dbReference type="EMBL" id="CEN38611.1"/>
    </source>
</evidence>
<dbReference type="InterPro" id="IPR036565">
    <property type="entry name" value="Mur-like_cat_sf"/>
</dbReference>
<evidence type="ECO:0000259" key="13">
    <source>
        <dbReference type="Pfam" id="PF02875"/>
    </source>
</evidence>
<dbReference type="Pfam" id="PF08245">
    <property type="entry name" value="Mur_ligase_M"/>
    <property type="match status" value="1"/>
</dbReference>
<dbReference type="GO" id="GO:0047480">
    <property type="term" value="F:UDP-N-acetylmuramoyl-tripeptide-D-alanyl-D-alanine ligase activity"/>
    <property type="evidence" value="ECO:0007669"/>
    <property type="project" value="UniProtKB-UniRule"/>
</dbReference>
<keyword evidence="4 10" id="KW-0547">Nucleotide-binding</keyword>
<dbReference type="Gene3D" id="3.90.190.20">
    <property type="entry name" value="Mur ligase, C-terminal domain"/>
    <property type="match status" value="1"/>
</dbReference>
<keyword evidence="3 10" id="KW-0132">Cell division</keyword>
<comment type="subcellular location">
    <subcellularLocation>
        <location evidence="10 11">Cytoplasm</location>
    </subcellularLocation>
</comment>
<dbReference type="GO" id="GO:0009252">
    <property type="term" value="P:peptidoglycan biosynthetic process"/>
    <property type="evidence" value="ECO:0007669"/>
    <property type="project" value="UniProtKB-UniRule"/>
</dbReference>
<reference evidence="16" key="1">
    <citation type="submission" date="2015-01" db="EMBL/GenBank/DDBJ databases">
        <authorList>
            <person name="MANFREDI Pablo"/>
        </authorList>
    </citation>
    <scope>NUCLEOTIDE SEQUENCE [LARGE SCALE GENOMIC DNA]</scope>
    <source>
        <strain evidence="16">Ccyn2B</strain>
    </source>
</reference>
<dbReference type="InterPro" id="IPR004101">
    <property type="entry name" value="Mur_ligase_C"/>
</dbReference>
<comment type="catalytic activity">
    <reaction evidence="10 11">
        <text>D-alanyl-D-alanine + UDP-N-acetyl-alpha-D-muramoyl-L-alanyl-gamma-D-glutamyl-meso-2,6-diaminopimelate + ATP = UDP-N-acetyl-alpha-D-muramoyl-L-alanyl-gamma-D-glutamyl-meso-2,6-diaminopimeloyl-D-alanyl-D-alanine + ADP + phosphate + H(+)</text>
        <dbReference type="Rhea" id="RHEA:28374"/>
        <dbReference type="ChEBI" id="CHEBI:15378"/>
        <dbReference type="ChEBI" id="CHEBI:30616"/>
        <dbReference type="ChEBI" id="CHEBI:43474"/>
        <dbReference type="ChEBI" id="CHEBI:57822"/>
        <dbReference type="ChEBI" id="CHEBI:61386"/>
        <dbReference type="ChEBI" id="CHEBI:83905"/>
        <dbReference type="ChEBI" id="CHEBI:456216"/>
        <dbReference type="EC" id="6.3.2.10"/>
    </reaction>
</comment>
<organism evidence="15 16">
    <name type="scientific">Capnocytophaga cynodegmi</name>
    <dbReference type="NCBI Taxonomy" id="28189"/>
    <lineage>
        <taxon>Bacteria</taxon>
        <taxon>Pseudomonadati</taxon>
        <taxon>Bacteroidota</taxon>
        <taxon>Flavobacteriia</taxon>
        <taxon>Flavobacteriales</taxon>
        <taxon>Flavobacteriaceae</taxon>
        <taxon>Capnocytophaga</taxon>
    </lineage>
</organism>
<keyword evidence="7 10" id="KW-0573">Peptidoglycan synthesis</keyword>
<comment type="similarity">
    <text evidence="10">Belongs to the MurCDEF family. MurF subfamily.</text>
</comment>
<dbReference type="PANTHER" id="PTHR43024:SF1">
    <property type="entry name" value="UDP-N-ACETYLMURAMOYL-TRIPEPTIDE--D-ALANYL-D-ALANINE LIGASE"/>
    <property type="match status" value="1"/>
</dbReference>
<evidence type="ECO:0000256" key="4">
    <source>
        <dbReference type="ARBA" id="ARBA00022741"/>
    </source>
</evidence>
<keyword evidence="5 10" id="KW-0067">ATP-binding</keyword>
<dbReference type="InterPro" id="IPR013221">
    <property type="entry name" value="Mur_ligase_cen"/>
</dbReference>
<evidence type="ECO:0000259" key="12">
    <source>
        <dbReference type="Pfam" id="PF01225"/>
    </source>
</evidence>
<keyword evidence="6 10" id="KW-0133">Cell shape</keyword>
<dbReference type="HAMAP" id="MF_02019">
    <property type="entry name" value="MurF"/>
    <property type="match status" value="1"/>
</dbReference>
<sequence>MEDLYKKFLASSGVCTDSRNVAEKCIYFALKGNSFDGNLFAEEAIKKGALYAVVDNPNIKLSERTILVEDVLTTLQKLANYHRRKLKTPIIAITGSNGKTTTKELIKSVLSEAFNVVATEGNLNNHIGVPLTILSITPEIEIAIVEMGANHPKEIEFLCSIAEPDYGYITSIGKAHLEGFGSFEGVVKAKGELYDYLKQQNKTIIFNNNDELQKKLLSDYQNVYSFGNEPEVNVFVECLGFNPVEVSFRETSVSEVLNVSEEVTDTTEIEDFSSEKIKIKSNLVGKYNFTNIAAAIAFARFFKISSEAIKRGIEKYVPKNNRSQIINQQTNTILLDAYNANPSSMSEAIMNAAEIQGFKKKILVLGDMFELGDYAAREHQNIVSLVEKNTWEKVFLVGENFFKTKSKYPKFKTFEDFQKVFALKDFSNSFILIKGSRGMALERILK</sequence>
<evidence type="ECO:0000256" key="1">
    <source>
        <dbReference type="ARBA" id="ARBA00022490"/>
    </source>
</evidence>
<feature type="binding site" evidence="10">
    <location>
        <begin position="95"/>
        <end position="101"/>
    </location>
    <ligand>
        <name>ATP</name>
        <dbReference type="ChEBI" id="CHEBI:30616"/>
    </ligand>
</feature>
<keyword evidence="9 10" id="KW-0961">Cell wall biogenesis/degradation</keyword>
<protein>
    <recommendedName>
        <fullName evidence="10 11">UDP-N-acetylmuramoyl-tripeptide--D-alanyl-D-alanine ligase</fullName>
        <ecNumber evidence="10 11">6.3.2.10</ecNumber>
    </recommendedName>
    <alternativeName>
        <fullName evidence="10">D-alanyl-D-alanine-adding enzyme</fullName>
    </alternativeName>
</protein>
<dbReference type="UniPathway" id="UPA00219"/>
<gene>
    <name evidence="10" type="primary">murF</name>
    <name evidence="15" type="ORF">CCYN2B_50098</name>
</gene>